<evidence type="ECO:0000313" key="1">
    <source>
        <dbReference type="EMBL" id="EIM30372.1"/>
    </source>
</evidence>
<evidence type="ECO:0000313" key="2">
    <source>
        <dbReference type="Proteomes" id="UP000003947"/>
    </source>
</evidence>
<protein>
    <submittedName>
        <fullName evidence="1">Uncharacterized protein</fullName>
    </submittedName>
</protein>
<sequence length="97" mass="10792">MSKLPALPSLARKALTLLQESREFRYALETSSYTRREQFKARLKTASGRMVRGIGISTMYELKGHGLIVPANSTSVSTYYRLNPNHVGEINDCASQG</sequence>
<reference evidence="1 2" key="1">
    <citation type="submission" date="2012-02" db="EMBL/GenBank/DDBJ databases">
        <title>Improved High-Quality Draft sequence of Microvirga sp. WSM3557.</title>
        <authorList>
            <consortium name="US DOE Joint Genome Institute"/>
            <person name="Lucas S."/>
            <person name="Han J."/>
            <person name="Lapidus A."/>
            <person name="Cheng J.-F."/>
            <person name="Goodwin L."/>
            <person name="Pitluck S."/>
            <person name="Peters L."/>
            <person name="Zhang X."/>
            <person name="Detter J.C."/>
            <person name="Han C."/>
            <person name="Tapia R."/>
            <person name="Land M."/>
            <person name="Hauser L."/>
            <person name="Kyrpides N."/>
            <person name="Ivanova N."/>
            <person name="Pagani I."/>
            <person name="Brau L."/>
            <person name="Yates R."/>
            <person name="O'Hara G."/>
            <person name="Rui T."/>
            <person name="Howieson J."/>
            <person name="Reeve W."/>
            <person name="Woyke T."/>
        </authorList>
    </citation>
    <scope>NUCLEOTIDE SEQUENCE [LARGE SCALE GENOMIC DNA]</scope>
    <source>
        <strain evidence="1 2">WSM3557</strain>
    </source>
</reference>
<dbReference type="PATRIC" id="fig|864069.3.peg.1027"/>
<dbReference type="HOGENOM" id="CLU_2343558_0_0_5"/>
<keyword evidence="2" id="KW-1185">Reference proteome</keyword>
<gene>
    <name evidence="1" type="ORF">MicloDRAFT_00009220</name>
</gene>
<dbReference type="EMBL" id="JH660638">
    <property type="protein sequence ID" value="EIM30372.1"/>
    <property type="molecule type" value="Genomic_DNA"/>
</dbReference>
<dbReference type="Proteomes" id="UP000003947">
    <property type="component" value="Unassembled WGS sequence"/>
</dbReference>
<dbReference type="RefSeq" id="WP_009489561.1">
    <property type="nucleotide sequence ID" value="NZ_CP141049.1"/>
</dbReference>
<organism evidence="1 2">
    <name type="scientific">Microvirga lotononidis</name>
    <dbReference type="NCBI Taxonomy" id="864069"/>
    <lineage>
        <taxon>Bacteria</taxon>
        <taxon>Pseudomonadati</taxon>
        <taxon>Pseudomonadota</taxon>
        <taxon>Alphaproteobacteria</taxon>
        <taxon>Hyphomicrobiales</taxon>
        <taxon>Methylobacteriaceae</taxon>
        <taxon>Microvirga</taxon>
    </lineage>
</organism>
<dbReference type="OrthoDB" id="9839505at2"/>
<proteinExistence type="predicted"/>
<name>I4Z2D0_9HYPH</name>
<dbReference type="AlphaFoldDB" id="I4Z2D0"/>
<accession>I4Z2D0</accession>
<dbReference type="STRING" id="864069.MicloDRAFT_00009220"/>